<dbReference type="InterPro" id="IPR001296">
    <property type="entry name" value="Glyco_trans_1"/>
</dbReference>
<reference evidence="4" key="1">
    <citation type="submission" date="2016-10" db="EMBL/GenBank/DDBJ databases">
        <authorList>
            <person name="Varghese N."/>
            <person name="Submissions S."/>
        </authorList>
    </citation>
    <scope>NUCLEOTIDE SEQUENCE [LARGE SCALE GENOMIC DNA]</scope>
    <source>
        <strain evidence="4">CGMCC 1.10118</strain>
    </source>
</reference>
<keyword evidence="3" id="KW-0808">Transferase</keyword>
<dbReference type="EMBL" id="FNPB01000026">
    <property type="protein sequence ID" value="SDY57263.1"/>
    <property type="molecule type" value="Genomic_DNA"/>
</dbReference>
<keyword evidence="4" id="KW-1185">Reference proteome</keyword>
<accession>A0A1H3KYM5</accession>
<evidence type="ECO:0000259" key="2">
    <source>
        <dbReference type="Pfam" id="PF13439"/>
    </source>
</evidence>
<organism evidence="3 4">
    <name type="scientific">Halobellus clavatus</name>
    <dbReference type="NCBI Taxonomy" id="660517"/>
    <lineage>
        <taxon>Archaea</taxon>
        <taxon>Methanobacteriati</taxon>
        <taxon>Methanobacteriota</taxon>
        <taxon>Stenosarchaea group</taxon>
        <taxon>Halobacteria</taxon>
        <taxon>Halobacteriales</taxon>
        <taxon>Haloferacaceae</taxon>
        <taxon>Halobellus</taxon>
    </lineage>
</organism>
<dbReference type="InterPro" id="IPR050194">
    <property type="entry name" value="Glycosyltransferase_grp1"/>
</dbReference>
<evidence type="ECO:0000313" key="3">
    <source>
        <dbReference type="EMBL" id="SDY57263.1"/>
    </source>
</evidence>
<dbReference type="AlphaFoldDB" id="A0A1H3KYM5"/>
<dbReference type="SUPFAM" id="SSF53756">
    <property type="entry name" value="UDP-Glycosyltransferase/glycogen phosphorylase"/>
    <property type="match status" value="1"/>
</dbReference>
<dbReference type="GO" id="GO:0016757">
    <property type="term" value="F:glycosyltransferase activity"/>
    <property type="evidence" value="ECO:0007669"/>
    <property type="project" value="InterPro"/>
</dbReference>
<feature type="domain" description="Glycosyltransferase subfamily 4-like N-terminal" evidence="2">
    <location>
        <begin position="18"/>
        <end position="182"/>
    </location>
</feature>
<sequence length="369" mass="41572">MKRALIRSHWDLDNQIKGGADNLILELAKALNSTGWQADILCPTSGPKSDNNSIKSFGYSEPVNAKWKIINSVRGISRVRSLLDSPGYDIVVDDISHIPHFPTHIFCPEDTVNAVFLHTAYFNSAREFMGQIKGSMLQFIDHSIPYLNDPEIVCAGPSTQDRFIKRTGHKKTHIIKPAIKVDEFNHNYNPSSKKILYLGRLVKRKNISTLLHAWNKFEQKNNDYELKIAGSGVMKNELLNIKCELGLSRVEFLGYISESEKRELLEKCFAFVLPSLMEGYATTGLEALASGCILLGANTFGIRDYITHKENGLLFDPNSAKELADLLFEISSKPDSYYPLTQNGLEVALEHTVRDFQQSVVKEFNDMVE</sequence>
<proteinExistence type="predicted"/>
<dbReference type="Proteomes" id="UP000199170">
    <property type="component" value="Unassembled WGS sequence"/>
</dbReference>
<protein>
    <submittedName>
        <fullName evidence="3">Glycosyltransferase involved in cell wall bisynthesis</fullName>
    </submittedName>
</protein>
<gene>
    <name evidence="3" type="ORF">SAMN04487946_1262</name>
</gene>
<dbReference type="RefSeq" id="WP_175454712.1">
    <property type="nucleotide sequence ID" value="NZ_FNPB01000026.1"/>
</dbReference>
<dbReference type="PANTHER" id="PTHR45947">
    <property type="entry name" value="SULFOQUINOVOSYL TRANSFERASE SQD2"/>
    <property type="match status" value="1"/>
</dbReference>
<dbReference type="PANTHER" id="PTHR45947:SF3">
    <property type="entry name" value="SULFOQUINOVOSYL TRANSFERASE SQD2"/>
    <property type="match status" value="1"/>
</dbReference>
<name>A0A1H3KYM5_9EURY</name>
<feature type="domain" description="Glycosyl transferase family 1" evidence="1">
    <location>
        <begin position="183"/>
        <end position="344"/>
    </location>
</feature>
<dbReference type="Pfam" id="PF00534">
    <property type="entry name" value="Glycos_transf_1"/>
    <property type="match status" value="1"/>
</dbReference>
<evidence type="ECO:0000259" key="1">
    <source>
        <dbReference type="Pfam" id="PF00534"/>
    </source>
</evidence>
<dbReference type="STRING" id="660517.SAMN04487946_1262"/>
<dbReference type="OrthoDB" id="131038at2157"/>
<dbReference type="CDD" id="cd03801">
    <property type="entry name" value="GT4_PimA-like"/>
    <property type="match status" value="1"/>
</dbReference>
<dbReference type="Pfam" id="PF13439">
    <property type="entry name" value="Glyco_transf_4"/>
    <property type="match status" value="1"/>
</dbReference>
<dbReference type="Gene3D" id="3.40.50.2000">
    <property type="entry name" value="Glycogen Phosphorylase B"/>
    <property type="match status" value="2"/>
</dbReference>
<evidence type="ECO:0000313" key="4">
    <source>
        <dbReference type="Proteomes" id="UP000199170"/>
    </source>
</evidence>
<dbReference type="InterPro" id="IPR028098">
    <property type="entry name" value="Glyco_trans_4-like_N"/>
</dbReference>